<dbReference type="Pfam" id="PF26631">
    <property type="entry name" value="DUF8204"/>
    <property type="match status" value="1"/>
</dbReference>
<keyword evidence="4" id="KW-1185">Reference proteome</keyword>
<sequence length="238" mass="26272">METERMKVEEQEKLIIAAQMAASSSSNGKLIINSKEDDSNQVKQDDGSTSASSSIKNPIAGNKAKSCKGCLYYSSRFKADSRNPLCVGLPRSLPNVPRYIVGQSEMEAAKEGRRLADFRYACVGYSLYTEQKKHGPGGQETRIDLPVCIGVEVLVDRPVSTADSVSAPSHIHNKEDGNRLPQRRSPKPTNSTTEDFLNRFSRNAGLVANGVVKNVRRVGNQIKQSVDNILYPYKRRPK</sequence>
<dbReference type="Proteomes" id="UP001634393">
    <property type="component" value="Unassembled WGS sequence"/>
</dbReference>
<protein>
    <recommendedName>
        <fullName evidence="2">DUF8204 domain-containing protein</fullName>
    </recommendedName>
</protein>
<evidence type="ECO:0000313" key="3">
    <source>
        <dbReference type="EMBL" id="KAL3844698.1"/>
    </source>
</evidence>
<feature type="region of interest" description="Disordered" evidence="1">
    <location>
        <begin position="162"/>
        <end position="197"/>
    </location>
</feature>
<dbReference type="EMBL" id="JBJXBP010000002">
    <property type="protein sequence ID" value="KAL3844698.1"/>
    <property type="molecule type" value="Genomic_DNA"/>
</dbReference>
<feature type="compositionally biased region" description="Basic and acidic residues" evidence="1">
    <location>
        <begin position="34"/>
        <end position="46"/>
    </location>
</feature>
<gene>
    <name evidence="3" type="ORF">ACJIZ3_002101</name>
</gene>
<feature type="domain" description="DUF8204" evidence="2">
    <location>
        <begin position="63"/>
        <end position="154"/>
    </location>
</feature>
<proteinExistence type="predicted"/>
<organism evidence="3 4">
    <name type="scientific">Penstemon smallii</name>
    <dbReference type="NCBI Taxonomy" id="265156"/>
    <lineage>
        <taxon>Eukaryota</taxon>
        <taxon>Viridiplantae</taxon>
        <taxon>Streptophyta</taxon>
        <taxon>Embryophyta</taxon>
        <taxon>Tracheophyta</taxon>
        <taxon>Spermatophyta</taxon>
        <taxon>Magnoliopsida</taxon>
        <taxon>eudicotyledons</taxon>
        <taxon>Gunneridae</taxon>
        <taxon>Pentapetalae</taxon>
        <taxon>asterids</taxon>
        <taxon>lamiids</taxon>
        <taxon>Lamiales</taxon>
        <taxon>Plantaginaceae</taxon>
        <taxon>Cheloneae</taxon>
        <taxon>Penstemon</taxon>
    </lineage>
</organism>
<dbReference type="InterPro" id="IPR058517">
    <property type="entry name" value="DUF8204"/>
</dbReference>
<comment type="caution">
    <text evidence="3">The sequence shown here is derived from an EMBL/GenBank/DDBJ whole genome shotgun (WGS) entry which is preliminary data.</text>
</comment>
<name>A0ABD3U968_9LAMI</name>
<dbReference type="PANTHER" id="PTHR34566:SF2">
    <property type="entry name" value="ALTERED INHERITANCE OF MITOCHONDRIA PROTEIN"/>
    <property type="match status" value="1"/>
</dbReference>
<evidence type="ECO:0000313" key="4">
    <source>
        <dbReference type="Proteomes" id="UP001634393"/>
    </source>
</evidence>
<evidence type="ECO:0000259" key="2">
    <source>
        <dbReference type="Pfam" id="PF26631"/>
    </source>
</evidence>
<feature type="compositionally biased region" description="Polar residues" evidence="1">
    <location>
        <begin position="47"/>
        <end position="56"/>
    </location>
</feature>
<feature type="region of interest" description="Disordered" evidence="1">
    <location>
        <begin position="20"/>
        <end position="57"/>
    </location>
</feature>
<dbReference type="PANTHER" id="PTHR34566">
    <property type="entry name" value="ALTERED INHERITANCE OF MITOCHONDRIA PROTEIN"/>
    <property type="match status" value="1"/>
</dbReference>
<accession>A0ABD3U968</accession>
<dbReference type="AlphaFoldDB" id="A0ABD3U968"/>
<reference evidence="3 4" key="1">
    <citation type="submission" date="2024-12" db="EMBL/GenBank/DDBJ databases">
        <title>The unique morphological basis and parallel evolutionary history of personate flowers in Penstemon.</title>
        <authorList>
            <person name="Depatie T.H."/>
            <person name="Wessinger C.A."/>
        </authorList>
    </citation>
    <scope>NUCLEOTIDE SEQUENCE [LARGE SCALE GENOMIC DNA]</scope>
    <source>
        <strain evidence="3">WTNN_2</strain>
        <tissue evidence="3">Leaf</tissue>
    </source>
</reference>
<evidence type="ECO:0000256" key="1">
    <source>
        <dbReference type="SAM" id="MobiDB-lite"/>
    </source>
</evidence>